<sequence>MATTGCPQYCYLLAEAKVVAGRLPQREVGAETQPRPLQVKLQQVVLHHVTADHHRRFRRHAAVHHAEAERAALGGHHRVRPEHHPRRGLALEHQLDRRHGRAHACARHLAPVVAQLERRHGRHSRDHGRLGRERVGDRLVDGGLQHGVGAHRAQLGATHSLLVDGKQRRVQRHGAAVHFDARQADEVFG</sequence>
<accession>A0A0E0DR76</accession>
<protein>
    <submittedName>
        <fullName evidence="1">Uncharacterized protein</fullName>
    </submittedName>
</protein>
<dbReference type="EnsemblPlants" id="OMERI05G13780.2">
    <property type="protein sequence ID" value="OMERI05G13780.2"/>
    <property type="gene ID" value="OMERI05G13780"/>
</dbReference>
<dbReference type="Proteomes" id="UP000008021">
    <property type="component" value="Chromosome 5"/>
</dbReference>
<dbReference type="AlphaFoldDB" id="A0A0E0DR76"/>
<name>A0A0E0DR76_9ORYZ</name>
<reference evidence="1" key="2">
    <citation type="submission" date="2018-05" db="EMBL/GenBank/DDBJ databases">
        <title>OmerRS3 (Oryza meridionalis Reference Sequence Version 3).</title>
        <authorList>
            <person name="Zhang J."/>
            <person name="Kudrna D."/>
            <person name="Lee S."/>
            <person name="Talag J."/>
            <person name="Welchert J."/>
            <person name="Wing R.A."/>
        </authorList>
    </citation>
    <scope>NUCLEOTIDE SEQUENCE [LARGE SCALE GENOMIC DNA]</scope>
    <source>
        <strain evidence="1">cv. OR44</strain>
    </source>
</reference>
<evidence type="ECO:0000313" key="1">
    <source>
        <dbReference type="EnsemblPlants" id="OMERI05G13780.2"/>
    </source>
</evidence>
<reference evidence="1" key="1">
    <citation type="submission" date="2015-04" db="UniProtKB">
        <authorList>
            <consortium name="EnsemblPlants"/>
        </authorList>
    </citation>
    <scope>IDENTIFICATION</scope>
</reference>
<proteinExistence type="predicted"/>
<dbReference type="Gramene" id="OMERI05G13780.2">
    <property type="protein sequence ID" value="OMERI05G13780.2"/>
    <property type="gene ID" value="OMERI05G13780"/>
</dbReference>
<organism evidence="1">
    <name type="scientific">Oryza meridionalis</name>
    <dbReference type="NCBI Taxonomy" id="40149"/>
    <lineage>
        <taxon>Eukaryota</taxon>
        <taxon>Viridiplantae</taxon>
        <taxon>Streptophyta</taxon>
        <taxon>Embryophyta</taxon>
        <taxon>Tracheophyta</taxon>
        <taxon>Spermatophyta</taxon>
        <taxon>Magnoliopsida</taxon>
        <taxon>Liliopsida</taxon>
        <taxon>Poales</taxon>
        <taxon>Poaceae</taxon>
        <taxon>BOP clade</taxon>
        <taxon>Oryzoideae</taxon>
        <taxon>Oryzeae</taxon>
        <taxon>Oryzinae</taxon>
        <taxon>Oryza</taxon>
    </lineage>
</organism>
<keyword evidence="2" id="KW-1185">Reference proteome</keyword>
<evidence type="ECO:0000313" key="2">
    <source>
        <dbReference type="Proteomes" id="UP000008021"/>
    </source>
</evidence>